<dbReference type="Pfam" id="PF14539">
    <property type="entry name" value="DUF4442"/>
    <property type="match status" value="1"/>
</dbReference>
<dbReference type="EMBL" id="VORB01000010">
    <property type="protein sequence ID" value="TXC76174.1"/>
    <property type="molecule type" value="Genomic_DNA"/>
</dbReference>
<dbReference type="OrthoDB" id="793353at2"/>
<dbReference type="InterPro" id="IPR029069">
    <property type="entry name" value="HotDog_dom_sf"/>
</dbReference>
<dbReference type="RefSeq" id="WP_147015176.1">
    <property type="nucleotide sequence ID" value="NZ_VORB01000010.1"/>
</dbReference>
<comment type="caution">
    <text evidence="1">The sequence shown here is derived from an EMBL/GenBank/DDBJ whole genome shotgun (WGS) entry which is preliminary data.</text>
</comment>
<gene>
    <name evidence="1" type="ORF">FRX97_10505</name>
</gene>
<keyword evidence="2" id="KW-1185">Reference proteome</keyword>
<dbReference type="SUPFAM" id="SSF54637">
    <property type="entry name" value="Thioesterase/thiol ester dehydrase-isomerase"/>
    <property type="match status" value="1"/>
</dbReference>
<dbReference type="AlphaFoldDB" id="A0A5C6UUA7"/>
<proteinExistence type="predicted"/>
<name>A0A5C6UUA7_9FLAO</name>
<dbReference type="InterPro" id="IPR027961">
    <property type="entry name" value="DUF4442"/>
</dbReference>
<reference evidence="1 2" key="1">
    <citation type="submission" date="2019-08" db="EMBL/GenBank/DDBJ databases">
        <title>Genome of Luteibaculum oceani JCM 18817.</title>
        <authorList>
            <person name="Bowman J.P."/>
        </authorList>
    </citation>
    <scope>NUCLEOTIDE SEQUENCE [LARGE SCALE GENOMIC DNA]</scope>
    <source>
        <strain evidence="1 2">JCM 18817</strain>
    </source>
</reference>
<sequence>MNLEKLFVGVKKGGWGLTKLNLALSIAIPFNKPHGIKVKELGDNHVKTFVPYKRRNFNHIKGIHACALATVAEFCSGLLLLSRVNPRKYRIIMQELKVNYSYQAKSDTIAHFELSENDLQSEIMKPLKEDGVVLYPAKITLKDKDGNLVAEAVTLWQIKSWEKVKLKVD</sequence>
<evidence type="ECO:0000313" key="2">
    <source>
        <dbReference type="Proteomes" id="UP000321168"/>
    </source>
</evidence>
<evidence type="ECO:0000313" key="1">
    <source>
        <dbReference type="EMBL" id="TXC76174.1"/>
    </source>
</evidence>
<protein>
    <submittedName>
        <fullName evidence="1">DUF4442 domain-containing protein</fullName>
    </submittedName>
</protein>
<dbReference type="Gene3D" id="3.10.129.10">
    <property type="entry name" value="Hotdog Thioesterase"/>
    <property type="match status" value="1"/>
</dbReference>
<dbReference type="Proteomes" id="UP000321168">
    <property type="component" value="Unassembled WGS sequence"/>
</dbReference>
<organism evidence="1 2">
    <name type="scientific">Luteibaculum oceani</name>
    <dbReference type="NCBI Taxonomy" id="1294296"/>
    <lineage>
        <taxon>Bacteria</taxon>
        <taxon>Pseudomonadati</taxon>
        <taxon>Bacteroidota</taxon>
        <taxon>Flavobacteriia</taxon>
        <taxon>Flavobacteriales</taxon>
        <taxon>Luteibaculaceae</taxon>
        <taxon>Luteibaculum</taxon>
    </lineage>
</organism>
<accession>A0A5C6UUA7</accession>